<reference evidence="2" key="1">
    <citation type="journal article" date="2020" name="Nature">
        <title>Giant virus diversity and host interactions through global metagenomics.</title>
        <authorList>
            <person name="Schulz F."/>
            <person name="Roux S."/>
            <person name="Paez-Espino D."/>
            <person name="Jungbluth S."/>
            <person name="Walsh D.A."/>
            <person name="Denef V.J."/>
            <person name="McMahon K.D."/>
            <person name="Konstantinidis K.T."/>
            <person name="Eloe-Fadrosh E.A."/>
            <person name="Kyrpides N.C."/>
            <person name="Woyke T."/>
        </authorList>
    </citation>
    <scope>NUCLEOTIDE SEQUENCE</scope>
    <source>
        <strain evidence="2">GVMAG-S-1004661-13</strain>
    </source>
</reference>
<keyword evidence="1" id="KW-0812">Transmembrane</keyword>
<feature type="transmembrane region" description="Helical" evidence="1">
    <location>
        <begin position="166"/>
        <end position="188"/>
    </location>
</feature>
<evidence type="ECO:0000313" key="2">
    <source>
        <dbReference type="EMBL" id="QHS77333.1"/>
    </source>
</evidence>
<feature type="transmembrane region" description="Helical" evidence="1">
    <location>
        <begin position="135"/>
        <end position="154"/>
    </location>
</feature>
<evidence type="ECO:0008006" key="3">
    <source>
        <dbReference type="Google" id="ProtNLM"/>
    </source>
</evidence>
<sequence length="289" mass="34084">MGKSVKLEKKDIIVHDDEPNLEYDGETEEYSVDNRHLERDKTKFRHDKIFEKVKNQKHNKDIETDNNKKEEHKPINIPKFVDTEENKEIKRNDFGYNNWTQRNENFLKNMTRALIKTSYVYEYIIDKKKQNYDKLTILALIITGLGTLIGTINATFESSSGNNQELLLTFAIVSAFISFFSFVILGILRIRKYEDIIGSYSSYIKDIDQLFYEIKITLLLPCTMRQEAVNYITNIEKNYRELTNNSPIIYKSDEDDANEAYNEFIKSEKSNFRLLQKFFKAQESIIDIV</sequence>
<name>A0A6C0AD14_9ZZZZ</name>
<keyword evidence="1" id="KW-0472">Membrane</keyword>
<proteinExistence type="predicted"/>
<evidence type="ECO:0000256" key="1">
    <source>
        <dbReference type="SAM" id="Phobius"/>
    </source>
</evidence>
<dbReference type="EMBL" id="MN740545">
    <property type="protein sequence ID" value="QHS77333.1"/>
    <property type="molecule type" value="Genomic_DNA"/>
</dbReference>
<organism evidence="2">
    <name type="scientific">viral metagenome</name>
    <dbReference type="NCBI Taxonomy" id="1070528"/>
    <lineage>
        <taxon>unclassified sequences</taxon>
        <taxon>metagenomes</taxon>
        <taxon>organismal metagenomes</taxon>
    </lineage>
</organism>
<dbReference type="AlphaFoldDB" id="A0A6C0AD14"/>
<accession>A0A6C0AD14</accession>
<protein>
    <recommendedName>
        <fullName evidence="3">SMODS and SLOG-associating 2TM effector domain-containing protein</fullName>
    </recommendedName>
</protein>
<keyword evidence="1" id="KW-1133">Transmembrane helix</keyword>